<organism evidence="1">
    <name type="scientific">Oscillatoriales cyanobacterium SpSt-418</name>
    <dbReference type="NCBI Taxonomy" id="2282169"/>
    <lineage>
        <taxon>Bacteria</taxon>
        <taxon>Bacillati</taxon>
        <taxon>Cyanobacteriota</taxon>
        <taxon>Cyanophyceae</taxon>
        <taxon>Oscillatoriophycideae</taxon>
        <taxon>Oscillatoriales</taxon>
    </lineage>
</organism>
<protein>
    <submittedName>
        <fullName evidence="1">Uncharacterized protein</fullName>
    </submittedName>
</protein>
<sequence length="194" mass="22354">MRSLLPSLEPTAVVGQFPMQTLAFEPIESGQFSNSPTPLGLGTSLMLNLDEFPELKWLSTYLTYLHSLQSECDRLSHAIQSIAEAGNVYRDYWIEPYTKTKKGKDYTYYQLRWLTGERKKSGQPKVKTKHLSHRAVAEVQAAIARGNQVEALEKERRQVEVEIERIKYLVRGTGRRLHRVVSQNFKGWEGKRDE</sequence>
<evidence type="ECO:0000313" key="1">
    <source>
        <dbReference type="EMBL" id="HFM99124.1"/>
    </source>
</evidence>
<comment type="caution">
    <text evidence="1">The sequence shown here is derived from an EMBL/GenBank/DDBJ whole genome shotgun (WGS) entry which is preliminary data.</text>
</comment>
<accession>A0A7C3KEP0</accession>
<dbReference type="EMBL" id="DSRU01000226">
    <property type="protein sequence ID" value="HFM99124.1"/>
    <property type="molecule type" value="Genomic_DNA"/>
</dbReference>
<dbReference type="AlphaFoldDB" id="A0A7C3KEP0"/>
<name>A0A7C3KEP0_9CYAN</name>
<reference evidence="1" key="1">
    <citation type="journal article" date="2020" name="mSystems">
        <title>Genome- and Community-Level Interaction Insights into Carbon Utilization and Element Cycling Functions of Hydrothermarchaeota in Hydrothermal Sediment.</title>
        <authorList>
            <person name="Zhou Z."/>
            <person name="Liu Y."/>
            <person name="Xu W."/>
            <person name="Pan J."/>
            <person name="Luo Z.H."/>
            <person name="Li M."/>
        </authorList>
    </citation>
    <scope>NUCLEOTIDE SEQUENCE [LARGE SCALE GENOMIC DNA]</scope>
    <source>
        <strain evidence="1">SpSt-418</strain>
    </source>
</reference>
<gene>
    <name evidence="1" type="ORF">ENR64_15470</name>
</gene>
<proteinExistence type="predicted"/>